<feature type="domain" description="EamA" evidence="8">
    <location>
        <begin position="167"/>
        <end position="300"/>
    </location>
</feature>
<feature type="transmembrane region" description="Helical" evidence="7">
    <location>
        <begin position="48"/>
        <end position="69"/>
    </location>
</feature>
<dbReference type="InterPro" id="IPR050638">
    <property type="entry name" value="AA-Vitamin_Transporters"/>
</dbReference>
<accession>A0ABT2T3Z6</accession>
<evidence type="ECO:0000256" key="6">
    <source>
        <dbReference type="ARBA" id="ARBA00023136"/>
    </source>
</evidence>
<comment type="similarity">
    <text evidence="2">Belongs to the EamA transporter family.</text>
</comment>
<organism evidence="9 10">
    <name type="scientific">Suilimivivens aceti</name>
    <dbReference type="NCBI Taxonomy" id="2981774"/>
    <lineage>
        <taxon>Bacteria</taxon>
        <taxon>Bacillati</taxon>
        <taxon>Bacillota</taxon>
        <taxon>Clostridia</taxon>
        <taxon>Lachnospirales</taxon>
        <taxon>Lachnospiraceae</taxon>
        <taxon>Suilimivivens</taxon>
    </lineage>
</organism>
<evidence type="ECO:0000259" key="8">
    <source>
        <dbReference type="Pfam" id="PF00892"/>
    </source>
</evidence>
<evidence type="ECO:0000256" key="1">
    <source>
        <dbReference type="ARBA" id="ARBA00004651"/>
    </source>
</evidence>
<keyword evidence="4 7" id="KW-0812">Transmembrane</keyword>
<feature type="transmembrane region" description="Helical" evidence="7">
    <location>
        <begin position="137"/>
        <end position="159"/>
    </location>
</feature>
<evidence type="ECO:0000313" key="10">
    <source>
        <dbReference type="Proteomes" id="UP001652432"/>
    </source>
</evidence>
<dbReference type="Proteomes" id="UP001652432">
    <property type="component" value="Unassembled WGS sequence"/>
</dbReference>
<keyword evidence="3" id="KW-1003">Cell membrane</keyword>
<dbReference type="PANTHER" id="PTHR32322">
    <property type="entry name" value="INNER MEMBRANE TRANSPORTER"/>
    <property type="match status" value="1"/>
</dbReference>
<evidence type="ECO:0000313" key="9">
    <source>
        <dbReference type="EMBL" id="MCU6744756.1"/>
    </source>
</evidence>
<sequence>MAKLKINLQNPVWLSLGALFCCVLWGSAFPCVKIAYPLFKISDTGSQILFAGVRFFISGIITFIVGCILEKRILRVRKLSIPGIIRQGLLQTTIQYTCFHISLAYISSSESAIINASNVFISVIAAHFLLKNERLSWETIFGCIAGLAGVILINLTGILNGSFSFRGEGLMLAAAASYGISNVYLKKIVKQESPMAITSYQILFGSLLMIIIGICMGGRVQVYSLKAACLLLYLAALSAAAFSIWTLLLKYNPVGKVTMFAFSIPVFGVIMSGIFLGESVFSVKNIIALVLVSVGIGVVNAKHGEQHYL</sequence>
<dbReference type="SUPFAM" id="SSF103481">
    <property type="entry name" value="Multidrug resistance efflux transporter EmrE"/>
    <property type="match status" value="2"/>
</dbReference>
<dbReference type="EMBL" id="JAOQKJ010000007">
    <property type="protein sequence ID" value="MCU6744756.1"/>
    <property type="molecule type" value="Genomic_DNA"/>
</dbReference>
<dbReference type="InterPro" id="IPR000620">
    <property type="entry name" value="EamA_dom"/>
</dbReference>
<feature type="transmembrane region" description="Helical" evidence="7">
    <location>
        <begin position="197"/>
        <end position="219"/>
    </location>
</feature>
<keyword evidence="6 7" id="KW-0472">Membrane</keyword>
<feature type="transmembrane region" description="Helical" evidence="7">
    <location>
        <begin position="12"/>
        <end position="36"/>
    </location>
</feature>
<feature type="domain" description="EamA" evidence="8">
    <location>
        <begin position="16"/>
        <end position="154"/>
    </location>
</feature>
<evidence type="ECO:0000256" key="4">
    <source>
        <dbReference type="ARBA" id="ARBA00022692"/>
    </source>
</evidence>
<comment type="subcellular location">
    <subcellularLocation>
        <location evidence="1">Cell membrane</location>
        <topology evidence="1">Multi-pass membrane protein</topology>
    </subcellularLocation>
</comment>
<keyword evidence="5 7" id="KW-1133">Transmembrane helix</keyword>
<protein>
    <submittedName>
        <fullName evidence="9">DMT family transporter</fullName>
    </submittedName>
</protein>
<dbReference type="PANTHER" id="PTHR32322:SF18">
    <property type="entry name" value="S-ADENOSYLMETHIONINE_S-ADENOSYLHOMOCYSTEINE TRANSPORTER"/>
    <property type="match status" value="1"/>
</dbReference>
<proteinExistence type="inferred from homology"/>
<evidence type="ECO:0000256" key="3">
    <source>
        <dbReference type="ARBA" id="ARBA00022475"/>
    </source>
</evidence>
<dbReference type="InterPro" id="IPR037185">
    <property type="entry name" value="EmrE-like"/>
</dbReference>
<feature type="transmembrane region" description="Helical" evidence="7">
    <location>
        <begin position="257"/>
        <end position="276"/>
    </location>
</feature>
<evidence type="ECO:0000256" key="2">
    <source>
        <dbReference type="ARBA" id="ARBA00007362"/>
    </source>
</evidence>
<name>A0ABT2T3Z6_9FIRM</name>
<gene>
    <name evidence="9" type="ORF">OCV77_09635</name>
</gene>
<comment type="caution">
    <text evidence="9">The sequence shown here is derived from an EMBL/GenBank/DDBJ whole genome shotgun (WGS) entry which is preliminary data.</text>
</comment>
<dbReference type="RefSeq" id="WP_118797993.1">
    <property type="nucleotide sequence ID" value="NZ_JAOQKJ010000007.1"/>
</dbReference>
<feature type="transmembrane region" description="Helical" evidence="7">
    <location>
        <begin position="225"/>
        <end position="245"/>
    </location>
</feature>
<keyword evidence="10" id="KW-1185">Reference proteome</keyword>
<dbReference type="Pfam" id="PF00892">
    <property type="entry name" value="EamA"/>
    <property type="match status" value="2"/>
</dbReference>
<reference evidence="9 10" key="1">
    <citation type="journal article" date="2021" name="ISME Commun">
        <title>Automated analysis of genomic sequences facilitates high-throughput and comprehensive description of bacteria.</title>
        <authorList>
            <person name="Hitch T.C.A."/>
        </authorList>
    </citation>
    <scope>NUCLEOTIDE SEQUENCE [LARGE SCALE GENOMIC DNA]</scope>
    <source>
        <strain evidence="9 10">Sanger_18</strain>
    </source>
</reference>
<evidence type="ECO:0000256" key="7">
    <source>
        <dbReference type="SAM" id="Phobius"/>
    </source>
</evidence>
<evidence type="ECO:0000256" key="5">
    <source>
        <dbReference type="ARBA" id="ARBA00022989"/>
    </source>
</evidence>